<organism evidence="4 5">
    <name type="scientific">Ancylobacter novellus</name>
    <name type="common">Thiobacillus novellus</name>
    <dbReference type="NCBI Taxonomy" id="921"/>
    <lineage>
        <taxon>Bacteria</taxon>
        <taxon>Pseudomonadati</taxon>
        <taxon>Pseudomonadota</taxon>
        <taxon>Alphaproteobacteria</taxon>
        <taxon>Hyphomicrobiales</taxon>
        <taxon>Xanthobacteraceae</taxon>
        <taxon>Ancylobacter</taxon>
    </lineage>
</organism>
<dbReference type="EMBL" id="QFPN01000002">
    <property type="protein sequence ID" value="PZQ18197.1"/>
    <property type="molecule type" value="Genomic_DNA"/>
</dbReference>
<dbReference type="Pfam" id="PF00497">
    <property type="entry name" value="SBP_bac_3"/>
    <property type="match status" value="1"/>
</dbReference>
<accession>A0A2W5ME66</accession>
<comment type="caution">
    <text evidence="4">The sequence shown here is derived from an EMBL/GenBank/DDBJ whole genome shotgun (WGS) entry which is preliminary data.</text>
</comment>
<evidence type="ECO:0000256" key="1">
    <source>
        <dbReference type="ARBA" id="ARBA00022729"/>
    </source>
</evidence>
<dbReference type="SUPFAM" id="SSF53850">
    <property type="entry name" value="Periplasmic binding protein-like II"/>
    <property type="match status" value="1"/>
</dbReference>
<evidence type="ECO:0000313" key="4">
    <source>
        <dbReference type="EMBL" id="PZQ18197.1"/>
    </source>
</evidence>
<evidence type="ECO:0000256" key="2">
    <source>
        <dbReference type="SAM" id="SignalP"/>
    </source>
</evidence>
<dbReference type="Gene3D" id="3.40.190.10">
    <property type="entry name" value="Periplasmic binding protein-like II"/>
    <property type="match status" value="2"/>
</dbReference>
<feature type="chain" id="PRO_5015865629" evidence="2">
    <location>
        <begin position="20"/>
        <end position="256"/>
    </location>
</feature>
<proteinExistence type="predicted"/>
<dbReference type="SMART" id="SM00062">
    <property type="entry name" value="PBPb"/>
    <property type="match status" value="1"/>
</dbReference>
<sequence length="256" mass="27642">MFRRLLTALLVAFAAAASADERKTLRIATEGAYPPFNFIASDGSLQGFEIDLAKAVCARENLTCSFVAQDWEGLIPGLLAKKYDAVFASMSITDERRKVVAFSEKYYSSPALFAVDSANAGMDVSPPAMRGKIVGAQAATVSARYLEQVYAPAGVEVKLYSAQDEANLDLVSGRLDAMLCDKLVLLPWLNDTDEGKCCRSTGGDISDPAYFGDGVGAALRKEDVELKAVIDKGVEALRADGEYGRINARYFPFSVY</sequence>
<evidence type="ECO:0000313" key="5">
    <source>
        <dbReference type="Proteomes" id="UP000249577"/>
    </source>
</evidence>
<evidence type="ECO:0000259" key="3">
    <source>
        <dbReference type="SMART" id="SM00062"/>
    </source>
</evidence>
<dbReference type="AlphaFoldDB" id="A0A2W5ME66"/>
<feature type="domain" description="Solute-binding protein family 3/N-terminal" evidence="3">
    <location>
        <begin position="24"/>
        <end position="254"/>
    </location>
</feature>
<reference evidence="4 5" key="1">
    <citation type="submission" date="2017-08" db="EMBL/GenBank/DDBJ databases">
        <title>Infants hospitalized years apart are colonized by the same room-sourced microbial strains.</title>
        <authorList>
            <person name="Brooks B."/>
            <person name="Olm M.R."/>
            <person name="Firek B.A."/>
            <person name="Baker R."/>
            <person name="Thomas B.C."/>
            <person name="Morowitz M.J."/>
            <person name="Banfield J.F."/>
        </authorList>
    </citation>
    <scope>NUCLEOTIDE SEQUENCE [LARGE SCALE GENOMIC DNA]</scope>
    <source>
        <strain evidence="4">S2_005_003_R2_43</strain>
    </source>
</reference>
<dbReference type="Proteomes" id="UP000249577">
    <property type="component" value="Unassembled WGS sequence"/>
</dbReference>
<protein>
    <submittedName>
        <fullName evidence="4">Amino acid ABC transporter</fullName>
    </submittedName>
</protein>
<dbReference type="PANTHER" id="PTHR35936:SF17">
    <property type="entry name" value="ARGININE-BINDING EXTRACELLULAR PROTEIN ARTP"/>
    <property type="match status" value="1"/>
</dbReference>
<dbReference type="InterPro" id="IPR001638">
    <property type="entry name" value="Solute-binding_3/MltF_N"/>
</dbReference>
<dbReference type="PANTHER" id="PTHR35936">
    <property type="entry name" value="MEMBRANE-BOUND LYTIC MUREIN TRANSGLYCOSYLASE F"/>
    <property type="match status" value="1"/>
</dbReference>
<gene>
    <name evidence="4" type="ORF">DI565_04195</name>
</gene>
<keyword evidence="1 2" id="KW-0732">Signal</keyword>
<feature type="signal peptide" evidence="2">
    <location>
        <begin position="1"/>
        <end position="19"/>
    </location>
</feature>
<name>A0A2W5ME66_ANCNO</name>